<dbReference type="EMBL" id="JAVIFY010000008">
    <property type="protein sequence ID" value="MDQ9092349.1"/>
    <property type="molecule type" value="Genomic_DNA"/>
</dbReference>
<dbReference type="NCBIfam" id="TIGR02532">
    <property type="entry name" value="IV_pilin_GFxxxE"/>
    <property type="match status" value="1"/>
</dbReference>
<dbReference type="InterPro" id="IPR012902">
    <property type="entry name" value="N_methyl_site"/>
</dbReference>
<dbReference type="PANTHER" id="PTHR30093:SF47">
    <property type="entry name" value="TYPE IV PILUS NON-CORE MINOR PILIN PILE"/>
    <property type="match status" value="1"/>
</dbReference>
<name>A0ABU1BEJ5_PSEHA</name>
<dbReference type="RefSeq" id="WP_309039159.1">
    <property type="nucleotide sequence ID" value="NZ_JAVIFY010000008.1"/>
</dbReference>
<comment type="caution">
    <text evidence="2">The sequence shown here is derived from an EMBL/GenBank/DDBJ whole genome shotgun (WGS) entry which is preliminary data.</text>
</comment>
<accession>A0ABU1BEJ5</accession>
<gene>
    <name evidence="2" type="ORF">RC083_12200</name>
</gene>
<dbReference type="SUPFAM" id="SSF54523">
    <property type="entry name" value="Pili subunits"/>
    <property type="match status" value="1"/>
</dbReference>
<organism evidence="2 3">
    <name type="scientific">Pseudoalteromonas haloplanktis</name>
    <name type="common">Alteromonas haloplanktis</name>
    <dbReference type="NCBI Taxonomy" id="228"/>
    <lineage>
        <taxon>Bacteria</taxon>
        <taxon>Pseudomonadati</taxon>
        <taxon>Pseudomonadota</taxon>
        <taxon>Gammaproteobacteria</taxon>
        <taxon>Alteromonadales</taxon>
        <taxon>Pseudoalteromonadaceae</taxon>
        <taxon>Pseudoalteromonas</taxon>
    </lineage>
</organism>
<dbReference type="PANTHER" id="PTHR30093">
    <property type="entry name" value="GENERAL SECRETION PATHWAY PROTEIN G"/>
    <property type="match status" value="1"/>
</dbReference>
<dbReference type="Pfam" id="PF16732">
    <property type="entry name" value="ComP_DUS"/>
    <property type="match status" value="1"/>
</dbReference>
<keyword evidence="1" id="KW-1133">Transmembrane helix</keyword>
<keyword evidence="1" id="KW-0472">Membrane</keyword>
<dbReference type="Pfam" id="PF07963">
    <property type="entry name" value="N_methyl"/>
    <property type="match status" value="1"/>
</dbReference>
<evidence type="ECO:0000256" key="1">
    <source>
        <dbReference type="SAM" id="Phobius"/>
    </source>
</evidence>
<dbReference type="Proteomes" id="UP001226574">
    <property type="component" value="Unassembled WGS sequence"/>
</dbReference>
<dbReference type="InterPro" id="IPR045584">
    <property type="entry name" value="Pilin-like"/>
</dbReference>
<protein>
    <submittedName>
        <fullName evidence="2">Type IV pilin protein</fullName>
    </submittedName>
</protein>
<evidence type="ECO:0000313" key="3">
    <source>
        <dbReference type="Proteomes" id="UP001226574"/>
    </source>
</evidence>
<keyword evidence="3" id="KW-1185">Reference proteome</keyword>
<proteinExistence type="predicted"/>
<sequence length="127" mass="14661">MRNHRYFLQHGFTLVELMIVIAILGILYRIAMPNYTEHMLKSRRANIQQIMLQGSASLERHYSRNGRYPNEFATQDTEYYEFNYKSDNTTFVLEATPKGAQTADSCGTLMINHSGQQTAQTDNCWNG</sequence>
<dbReference type="Gene3D" id="3.30.700.10">
    <property type="entry name" value="Glycoprotein, Type 4 Pilin"/>
    <property type="match status" value="1"/>
</dbReference>
<feature type="transmembrane region" description="Helical" evidence="1">
    <location>
        <begin position="12"/>
        <end position="31"/>
    </location>
</feature>
<keyword evidence="1" id="KW-0812">Transmembrane</keyword>
<evidence type="ECO:0000313" key="2">
    <source>
        <dbReference type="EMBL" id="MDQ9092349.1"/>
    </source>
</evidence>
<dbReference type="InterPro" id="IPR031982">
    <property type="entry name" value="PilE-like"/>
</dbReference>
<reference evidence="2 3" key="1">
    <citation type="submission" date="2023-08" db="EMBL/GenBank/DDBJ databases">
        <title>Pseudoalteromonas haloplanktis LL1 genome.</title>
        <authorList>
            <person name="Wu S."/>
        </authorList>
    </citation>
    <scope>NUCLEOTIDE SEQUENCE [LARGE SCALE GENOMIC DNA]</scope>
    <source>
        <strain evidence="2 3">LL1</strain>
    </source>
</reference>